<evidence type="ECO:0000313" key="3">
    <source>
        <dbReference type="Proteomes" id="UP000708208"/>
    </source>
</evidence>
<gene>
    <name evidence="2" type="ORF">AFUS01_LOCUS10975</name>
</gene>
<keyword evidence="1" id="KW-1133">Transmembrane helix</keyword>
<keyword evidence="3" id="KW-1185">Reference proteome</keyword>
<reference evidence="2" key="1">
    <citation type="submission" date="2021-06" db="EMBL/GenBank/DDBJ databases">
        <authorList>
            <person name="Hodson N. C."/>
            <person name="Mongue J. A."/>
            <person name="Jaron S. K."/>
        </authorList>
    </citation>
    <scope>NUCLEOTIDE SEQUENCE</scope>
</reference>
<keyword evidence="1" id="KW-0472">Membrane</keyword>
<organism evidence="2 3">
    <name type="scientific">Allacma fusca</name>
    <dbReference type="NCBI Taxonomy" id="39272"/>
    <lineage>
        <taxon>Eukaryota</taxon>
        <taxon>Metazoa</taxon>
        <taxon>Ecdysozoa</taxon>
        <taxon>Arthropoda</taxon>
        <taxon>Hexapoda</taxon>
        <taxon>Collembola</taxon>
        <taxon>Symphypleona</taxon>
        <taxon>Sminthuridae</taxon>
        <taxon>Allacma</taxon>
    </lineage>
</organism>
<accession>A0A8J2JU48</accession>
<dbReference type="AlphaFoldDB" id="A0A8J2JU48"/>
<feature type="transmembrane region" description="Helical" evidence="1">
    <location>
        <begin position="279"/>
        <end position="301"/>
    </location>
</feature>
<feature type="transmembrane region" description="Helical" evidence="1">
    <location>
        <begin position="70"/>
        <end position="88"/>
    </location>
</feature>
<evidence type="ECO:0000313" key="2">
    <source>
        <dbReference type="EMBL" id="CAG7721784.1"/>
    </source>
</evidence>
<protein>
    <submittedName>
        <fullName evidence="2">Uncharacterized protein</fullName>
    </submittedName>
</protein>
<feature type="transmembrane region" description="Helical" evidence="1">
    <location>
        <begin position="200"/>
        <end position="222"/>
    </location>
</feature>
<dbReference type="EMBL" id="CAJVCH010082803">
    <property type="protein sequence ID" value="CAG7721784.1"/>
    <property type="molecule type" value="Genomic_DNA"/>
</dbReference>
<name>A0A8J2JU48_9HEXA</name>
<feature type="transmembrane region" description="Helical" evidence="1">
    <location>
        <begin position="307"/>
        <end position="327"/>
    </location>
</feature>
<keyword evidence="1" id="KW-0812">Transmembrane</keyword>
<feature type="transmembrane region" description="Helical" evidence="1">
    <location>
        <begin position="155"/>
        <end position="173"/>
    </location>
</feature>
<feature type="transmembrane region" description="Helical" evidence="1">
    <location>
        <begin position="108"/>
        <end position="125"/>
    </location>
</feature>
<sequence length="362" mass="41418">MADLHLQLKSELHEKSSSQFSEVTEKVENAAYFASLRRFFNLGHKMRYSPYKFDEGTKTLQFVEIRFQKLAFRLNIFMLIGYEAFLIFRFGQVVRNKSSKVQDTLTGLFYPVAYILLNVNYWITWKNWGTLHLFFNQSSTITRNIREAISSGPNFFANTALFAIVLASLLRGLNVFTNPGRPEWISSILLDLRAQNKIPMWLRIIFALYHANLVGITAYTCLFHSIYFMIHGVNTAAAAKVLGRVSQERAPTLEEVTDLLIRSRCFNSLRVLESSYDSIYCKWLFITEMCGIFIVTARLFLAVVNQSIGNFLSATAVLTLLLILGRWQKLKKTLNKRCHPGRSYPIHGFGGSGNHFSQSQSA</sequence>
<proteinExistence type="predicted"/>
<comment type="caution">
    <text evidence="2">The sequence shown here is derived from an EMBL/GenBank/DDBJ whole genome shotgun (WGS) entry which is preliminary data.</text>
</comment>
<evidence type="ECO:0000256" key="1">
    <source>
        <dbReference type="SAM" id="Phobius"/>
    </source>
</evidence>
<dbReference type="Proteomes" id="UP000708208">
    <property type="component" value="Unassembled WGS sequence"/>
</dbReference>